<dbReference type="STRING" id="1618574.UT24_C0016G0015"/>
<protein>
    <submittedName>
        <fullName evidence="1">Uncharacterized protein</fullName>
    </submittedName>
</protein>
<dbReference type="Proteomes" id="UP000033881">
    <property type="component" value="Unassembled WGS sequence"/>
</dbReference>
<proteinExistence type="predicted"/>
<name>A0A0G0MIG0_9BACT</name>
<evidence type="ECO:0000313" key="2">
    <source>
        <dbReference type="Proteomes" id="UP000033881"/>
    </source>
</evidence>
<sequence length="85" mass="9949">MKDPKFKLKFEEAQQIVNEQVEESLIQKFKSKSPIPEIFYLKSRDARYKQIAVLEGNEDKPIVITHDTKTLEKISKTIIDALKKE</sequence>
<organism evidence="1 2">
    <name type="scientific">Candidatus Woesebacteria bacterium GW2011_GWB1_39_12</name>
    <dbReference type="NCBI Taxonomy" id="1618574"/>
    <lineage>
        <taxon>Bacteria</taxon>
        <taxon>Candidatus Woeseibacteriota</taxon>
    </lineage>
</organism>
<accession>A0A0G0MIG0</accession>
<comment type="caution">
    <text evidence="1">The sequence shown here is derived from an EMBL/GenBank/DDBJ whole genome shotgun (WGS) entry which is preliminary data.</text>
</comment>
<dbReference type="AlphaFoldDB" id="A0A0G0MIG0"/>
<evidence type="ECO:0000313" key="1">
    <source>
        <dbReference type="EMBL" id="KKR00126.1"/>
    </source>
</evidence>
<dbReference type="EMBL" id="LBWB01000016">
    <property type="protein sequence ID" value="KKR00126.1"/>
    <property type="molecule type" value="Genomic_DNA"/>
</dbReference>
<gene>
    <name evidence="1" type="ORF">UT24_C0016G0015</name>
</gene>
<reference evidence="1 2" key="1">
    <citation type="journal article" date="2015" name="Nature">
        <title>rRNA introns, odd ribosomes, and small enigmatic genomes across a large radiation of phyla.</title>
        <authorList>
            <person name="Brown C.T."/>
            <person name="Hug L.A."/>
            <person name="Thomas B.C."/>
            <person name="Sharon I."/>
            <person name="Castelle C.J."/>
            <person name="Singh A."/>
            <person name="Wilkins M.J."/>
            <person name="Williams K.H."/>
            <person name="Banfield J.F."/>
        </authorList>
    </citation>
    <scope>NUCLEOTIDE SEQUENCE [LARGE SCALE GENOMIC DNA]</scope>
</reference>